<dbReference type="InterPro" id="IPR001173">
    <property type="entry name" value="Glyco_trans_2-like"/>
</dbReference>
<dbReference type="EMBL" id="JALIRP010000008">
    <property type="protein sequence ID" value="MCJ8013901.1"/>
    <property type="molecule type" value="Genomic_DNA"/>
</dbReference>
<evidence type="ECO:0000313" key="3">
    <source>
        <dbReference type="Proteomes" id="UP001139347"/>
    </source>
</evidence>
<dbReference type="Proteomes" id="UP001139347">
    <property type="component" value="Unassembled WGS sequence"/>
</dbReference>
<sequence>MEREEAADPELFFYKSHLQQSFVKWMNTNISARPKYALLKRLSETYVQGYSKRGGSKKRGVPLLLNGSAAAVVCASSEEDSLHEMLSELERLPLQEIIVVLNGCKDNSYKITRSHPLVTVIYYPKLLGHDVGRSIGARLTRADAVLFCDGDMVISAEHLAPFLYAVDGGCDAALNDLNGFLPSFKHQDEVTHFKSFLNMVLGRSDLGANSLTAVPHALSGRLIREMDAQHLIVPPKAQALAVLKGYRVKAVYAVNVFSENRKREANTGKGNAVADMIIGDHAEALEEIMGRRGISGFKGSLSRKDVAMRRNAI</sequence>
<dbReference type="InterPro" id="IPR029044">
    <property type="entry name" value="Nucleotide-diphossugar_trans"/>
</dbReference>
<comment type="caution">
    <text evidence="2">The sequence shown here is derived from an EMBL/GenBank/DDBJ whole genome shotgun (WGS) entry which is preliminary data.</text>
</comment>
<dbReference type="Pfam" id="PF00535">
    <property type="entry name" value="Glycos_transf_2"/>
    <property type="match status" value="1"/>
</dbReference>
<dbReference type="CDD" id="cd00761">
    <property type="entry name" value="Glyco_tranf_GTA_type"/>
    <property type="match status" value="1"/>
</dbReference>
<gene>
    <name evidence="2" type="ORF">MUG84_19425</name>
</gene>
<feature type="domain" description="Glycosyltransferase 2-like" evidence="1">
    <location>
        <begin position="72"/>
        <end position="173"/>
    </location>
</feature>
<dbReference type="Gene3D" id="3.90.550.10">
    <property type="entry name" value="Spore Coat Polysaccharide Biosynthesis Protein SpsA, Chain A"/>
    <property type="match status" value="1"/>
</dbReference>
<dbReference type="RefSeq" id="WP_244727885.1">
    <property type="nucleotide sequence ID" value="NZ_JALIRP010000008.1"/>
</dbReference>
<name>A0A9X1WSI9_9BACL</name>
<evidence type="ECO:0000313" key="2">
    <source>
        <dbReference type="EMBL" id="MCJ8013901.1"/>
    </source>
</evidence>
<reference evidence="2" key="1">
    <citation type="submission" date="2022-04" db="EMBL/GenBank/DDBJ databases">
        <title>Paenibacillus mangrovi sp. nov., a novel endophytic bacterium isolated from bark of Kandelia candel.</title>
        <authorList>
            <person name="Tuo L."/>
        </authorList>
    </citation>
    <scope>NUCLEOTIDE SEQUENCE</scope>
    <source>
        <strain evidence="2">KQZ6P-2</strain>
    </source>
</reference>
<keyword evidence="3" id="KW-1185">Reference proteome</keyword>
<organism evidence="2 3">
    <name type="scientific">Paenibacillus mangrovi</name>
    <dbReference type="NCBI Taxonomy" id="2931978"/>
    <lineage>
        <taxon>Bacteria</taxon>
        <taxon>Bacillati</taxon>
        <taxon>Bacillota</taxon>
        <taxon>Bacilli</taxon>
        <taxon>Bacillales</taxon>
        <taxon>Paenibacillaceae</taxon>
        <taxon>Paenibacillus</taxon>
    </lineage>
</organism>
<proteinExistence type="predicted"/>
<protein>
    <submittedName>
        <fullName evidence="2">Glycosyltransferase family 2 protein</fullName>
    </submittedName>
</protein>
<accession>A0A9X1WSI9</accession>
<evidence type="ECO:0000259" key="1">
    <source>
        <dbReference type="Pfam" id="PF00535"/>
    </source>
</evidence>
<dbReference type="SUPFAM" id="SSF53448">
    <property type="entry name" value="Nucleotide-diphospho-sugar transferases"/>
    <property type="match status" value="1"/>
</dbReference>
<dbReference type="AlphaFoldDB" id="A0A9X1WSI9"/>